<dbReference type="PANTHER" id="PTHR36453:SF1">
    <property type="entry name" value="RIGHT HANDED BETA HELIX DOMAIN-CONTAINING PROTEIN"/>
    <property type="match status" value="1"/>
</dbReference>
<dbReference type="Pfam" id="PF13229">
    <property type="entry name" value="Beta_helix"/>
    <property type="match status" value="1"/>
</dbReference>
<dbReference type="RefSeq" id="WP_167393408.1">
    <property type="nucleotide sequence ID" value="NZ_FXAK01000009.1"/>
</dbReference>
<feature type="domain" description="Carbohydrate binding module xylan-binding" evidence="2">
    <location>
        <begin position="540"/>
        <end position="627"/>
    </location>
</feature>
<dbReference type="InterPro" id="IPR031768">
    <property type="entry name" value="CBM60_xylan-bd"/>
</dbReference>
<dbReference type="InterPro" id="IPR012334">
    <property type="entry name" value="Pectin_lyas_fold"/>
</dbReference>
<dbReference type="SUPFAM" id="SSF51126">
    <property type="entry name" value="Pectin lyase-like"/>
    <property type="match status" value="1"/>
</dbReference>
<feature type="domain" description="Carbohydrate binding module xylan-binding" evidence="2">
    <location>
        <begin position="408"/>
        <end position="481"/>
    </location>
</feature>
<dbReference type="Gene3D" id="2.60.60.40">
    <property type="match status" value="5"/>
</dbReference>
<dbReference type="SMART" id="SM00710">
    <property type="entry name" value="PbH1"/>
    <property type="match status" value="10"/>
</dbReference>
<proteinExistence type="predicted"/>
<evidence type="ECO:0000259" key="2">
    <source>
        <dbReference type="Pfam" id="PF16841"/>
    </source>
</evidence>
<dbReference type="Pfam" id="PF16841">
    <property type="entry name" value="CBM60"/>
    <property type="match status" value="4"/>
</dbReference>
<dbReference type="InterPro" id="IPR011050">
    <property type="entry name" value="Pectin_lyase_fold/virulence"/>
</dbReference>
<evidence type="ECO:0000313" key="3">
    <source>
        <dbReference type="EMBL" id="SMF88438.1"/>
    </source>
</evidence>
<dbReference type="EMBL" id="FXAK01000009">
    <property type="protein sequence ID" value="SMF88438.1"/>
    <property type="molecule type" value="Genomic_DNA"/>
</dbReference>
<evidence type="ECO:0000313" key="4">
    <source>
        <dbReference type="Proteomes" id="UP000192936"/>
    </source>
</evidence>
<sequence>MAENPTTITVTAWRAGTHWVAPDFTLLIDGKEVGVASADTYSAMDYSFTVDLDPDQAHTVQVRYQSDTSTRDLFVSGIQIGEFTMKSTDLGVTYDKGAIDGRDVVSGQEALYWNGALNFEIPAGSIDLPQADDDNLVSIMVTASGTSTDGEPPRFNLLLDGEVIGQGSVSSGSPTDYVFKVEVPAGQEHEVQVQYLNDSSSRDFYIHSVTIDGQEIKSTDPNVTYDKGALDGRDTVAGQEAMYWNGTMVFGAPASMFPESIEITVTARRTGSDPTPPHLKLMLDGEVIGEADVTTTTDSTYLFTAKVAPEDVERVQVQYTNDASGRDLFVTGVAFNGTDYFSTGSNVVYDKGALDGRDTTAGQEAMYWNGTMVFAIKADGSSDPAEPTGTDTSTDDSYDLVVTAWRTGTNARPPIMKVFMDDELVGSVSVSATSATDYAFTITGDPNEAHKIQIIYDNDDYDRDLHVTGITIDDQFIASTSSYASYDKGAVDGIYVVSGTEDLYWGGGLTFGLPESVFNGSATVETPSETDAGGDLKTVDITVNASGTASSGTTPYFKVMVDGRVVGEANASASDSKAYTFRADVDPSEAHEVQIVFDSDGQGGNLSVDSIVVNGRTVDSTASNVTYDKGELDGEDVVAGQASLSSTGTLGFDIPAGTFSDTATPQAPMETAYYVSAVGNDNWSGTLAEPNADGTDGPFASLEKAQAAMRTSDIETTYVRQGTYHLAETLTLTSQDSGVAFKAYPSETVVLSGGEVVTGFTDEGNGVYSAKLDEATDLDLSIGGERQRLAEKGEWDEDDVTAGWYFADAAAAGASSTSLRYQGDDVSLSDLAPGTRIQVMNYDRLEDAIVEIKSIDTETKTITFETSAGFALEEGTTFRLVDNAGYVDQETEFAWRESDGRLVFKPASPQTLEEDGVEVARLDTLIYLNEAKNVTIEGFTFTNTKSGGEALLLKDADNNQISNNAFHSVGTGIALTEGSSNNVVSGNDLEQLAEHGILLTYGSDANHITANDISQIGMVTKHAGGIYAYGVNDNIISHNEISDSSRYGISIKTWDESTTSSNNIIEYNKIANTMLETADGGAIETLGRLGMDSGNIIRGNWIDGAEGLATSASDKWIEGQKGFGIYLDDMSGGTTVEGNFIMNTSWASIMIHGGDNNSVTNNIGILDDNKEDFIWIAAANPSHGEKAVPVNNTVTGNIIYGELPLDDYIQLEAAGTFTINNNLVYDAPTYGLDDVTGNPQFANRLAGDYSLQDASPAKVMGFEDLQWELMGNIQGLDA</sequence>
<evidence type="ECO:0000259" key="1">
    <source>
        <dbReference type="Pfam" id="PF13229"/>
    </source>
</evidence>
<dbReference type="Proteomes" id="UP000192936">
    <property type="component" value="Unassembled WGS sequence"/>
</dbReference>
<feature type="domain" description="Carbohydrate binding module xylan-binding" evidence="2">
    <location>
        <begin position="265"/>
        <end position="344"/>
    </location>
</feature>
<dbReference type="InterPro" id="IPR006626">
    <property type="entry name" value="PbH1"/>
</dbReference>
<accession>A0A1X7HKL7</accession>
<name>A0A1X7HKL7_9PROT</name>
<protein>
    <submittedName>
        <fullName evidence="3">Ca-dependent carbohydrate-binding module xylan-binding</fullName>
    </submittedName>
</protein>
<gene>
    <name evidence="3" type="ORF">SAMN02982917_6398</name>
</gene>
<feature type="domain" description="Carbohydrate binding module xylan-binding" evidence="2">
    <location>
        <begin position="139"/>
        <end position="225"/>
    </location>
</feature>
<organism evidence="3 4">
    <name type="scientific">Azospirillum oryzae</name>
    <dbReference type="NCBI Taxonomy" id="286727"/>
    <lineage>
        <taxon>Bacteria</taxon>
        <taxon>Pseudomonadati</taxon>
        <taxon>Pseudomonadota</taxon>
        <taxon>Alphaproteobacteria</taxon>
        <taxon>Rhodospirillales</taxon>
        <taxon>Azospirillaceae</taxon>
        <taxon>Azospirillum</taxon>
    </lineage>
</organism>
<dbReference type="PANTHER" id="PTHR36453">
    <property type="entry name" value="SECRETED PROTEIN-RELATED"/>
    <property type="match status" value="1"/>
</dbReference>
<reference evidence="3 4" key="1">
    <citation type="submission" date="2017-04" db="EMBL/GenBank/DDBJ databases">
        <authorList>
            <person name="Afonso C.L."/>
            <person name="Miller P.J."/>
            <person name="Scott M.A."/>
            <person name="Spackman E."/>
            <person name="Goraichik I."/>
            <person name="Dimitrov K.M."/>
            <person name="Suarez D.L."/>
            <person name="Swayne D.E."/>
        </authorList>
    </citation>
    <scope>NUCLEOTIDE SEQUENCE [LARGE SCALE GENOMIC DNA]</scope>
    <source>
        <strain evidence="3 4">A2P</strain>
    </source>
</reference>
<feature type="domain" description="Right handed beta helix" evidence="1">
    <location>
        <begin position="924"/>
        <end position="1063"/>
    </location>
</feature>
<dbReference type="AlphaFoldDB" id="A0A1X7HKL7"/>
<dbReference type="STRING" id="286727.SAMN02982917_6398"/>
<dbReference type="InterPro" id="IPR039448">
    <property type="entry name" value="Beta_helix"/>
</dbReference>
<dbReference type="Gene3D" id="2.160.20.10">
    <property type="entry name" value="Single-stranded right-handed beta-helix, Pectin lyase-like"/>
    <property type="match status" value="3"/>
</dbReference>